<protein>
    <submittedName>
        <fullName evidence="1">Uncharacterized protein</fullName>
    </submittedName>
</protein>
<comment type="caution">
    <text evidence="1">The sequence shown here is derived from an EMBL/GenBank/DDBJ whole genome shotgun (WGS) entry which is preliminary data.</text>
</comment>
<proteinExistence type="predicted"/>
<dbReference type="EMBL" id="NEDJ01000046">
    <property type="protein sequence ID" value="OSO97601.1"/>
    <property type="molecule type" value="Genomic_DNA"/>
</dbReference>
<dbReference type="Proteomes" id="UP000193587">
    <property type="component" value="Unassembled WGS sequence"/>
</dbReference>
<name>A0A1X4GK82_HALEZ</name>
<organism evidence="1 2">
    <name type="scientific">Halorubrum ezzemoulense DSM 17463</name>
    <dbReference type="NCBI Taxonomy" id="1121945"/>
    <lineage>
        <taxon>Archaea</taxon>
        <taxon>Methanobacteriati</taxon>
        <taxon>Methanobacteriota</taxon>
        <taxon>Stenosarchaea group</taxon>
        <taxon>Halobacteria</taxon>
        <taxon>Halobacteriales</taxon>
        <taxon>Haloferacaceae</taxon>
        <taxon>Halorubrum</taxon>
    </lineage>
</organism>
<evidence type="ECO:0000313" key="2">
    <source>
        <dbReference type="Proteomes" id="UP000193587"/>
    </source>
</evidence>
<gene>
    <name evidence="1" type="ORF">B9H04_12350</name>
</gene>
<evidence type="ECO:0000313" key="1">
    <source>
        <dbReference type="EMBL" id="OSO97601.1"/>
    </source>
</evidence>
<accession>A0A1X4GK82</accession>
<dbReference type="AlphaFoldDB" id="A0A1X4GK82"/>
<reference evidence="1 2" key="1">
    <citation type="submission" date="2017-04" db="EMBL/GenBank/DDBJ databases">
        <title>MLSA of the genus Halorubrum.</title>
        <authorList>
            <person name="De La Haba R."/>
            <person name="Sanchez-Porro C."/>
            <person name="Infante-Dominguez C."/>
            <person name="Ventosa A."/>
        </authorList>
    </citation>
    <scope>NUCLEOTIDE SEQUENCE [LARGE SCALE GENOMIC DNA]</scope>
    <source>
        <strain evidence="1 2">DSM 17463</strain>
    </source>
</reference>
<sequence length="76" mass="8926">MADNLVEIEWIFRTYTALNDRFCLLVSSFAYFLVEICEFCGIVDPLQEHISFLPNHPKPRIFTTVFVILAHFVLLF</sequence>